<evidence type="ECO:0000256" key="6">
    <source>
        <dbReference type="ARBA" id="ARBA00022679"/>
    </source>
</evidence>
<reference evidence="23" key="1">
    <citation type="submission" date="2025-08" db="UniProtKB">
        <authorList>
            <consortium name="Ensembl"/>
        </authorList>
    </citation>
    <scope>IDENTIFICATION</scope>
</reference>
<feature type="domain" description="UBZ4-type" evidence="22">
    <location>
        <begin position="213"/>
        <end position="240"/>
    </location>
</feature>
<name>A0A8C8F737_ONCTS</name>
<dbReference type="PANTHER" id="PTHR14134">
    <property type="entry name" value="E3 UBIQUITIN-PROTEIN LIGASE RAD18"/>
    <property type="match status" value="1"/>
</dbReference>
<feature type="compositionally biased region" description="Basic residues" evidence="19">
    <location>
        <begin position="112"/>
        <end position="122"/>
    </location>
</feature>
<evidence type="ECO:0000256" key="14">
    <source>
        <dbReference type="ARBA" id="ARBA00023242"/>
    </source>
</evidence>
<dbReference type="GO" id="GO:0006301">
    <property type="term" value="P:DNA damage tolerance"/>
    <property type="evidence" value="ECO:0007669"/>
    <property type="project" value="InterPro"/>
</dbReference>
<evidence type="ECO:0000256" key="1">
    <source>
        <dbReference type="ARBA" id="ARBA00000900"/>
    </source>
</evidence>
<evidence type="ECO:0000256" key="7">
    <source>
        <dbReference type="ARBA" id="ARBA00022723"/>
    </source>
</evidence>
<sequence>MANFNEADFPPNLTCLKNVDTLLRCPICFEFLSIAVMTKCSHNFCSLCIRTFMSYKLQCPVCNSPTTEQDLRNNRILDDLVTNFQTARQKLSKANFDSPPLSPKTPASTVKCKTHSQTRGPKKNGSILSHFFQKGPITSTSSLTTEAPPALHTQTVKVDPGHQVSVNEDPMEEEIPAQVLVSVKIEKMDISMTGLSSLADSPSTSQDMNPVVKVECPVCSVGISEQLINKHLDTCLSRGEKKESLRSSLGAKRRPMGKLVYTLLSMQELKRRLKECHLSVQGNKDQLVRRHQDFVHFYNAQCDALEPKSAKDIANEVEANEKARNQLQGKTKRVMDFSKNQSVGKIDEMHSTYRRQHNSDFSCLIAQVRGRLEKTRKREMKQKVRDEGVEEDRRAGSSSADKAAEQEQRDPSLIDSEAFCILMTSPVQEPSEEQQPSVVEVISRSPSCLSDVSISSHRLPAWLGFQLGTRTPDNALEPHHLNCLLAGAIIRAALGQTSLPLPPVMSQLVSQTESCSMLQQPALIANRQALAPPVATAHLPT</sequence>
<accession>A0A8C8F737</accession>
<dbReference type="Proteomes" id="UP000694402">
    <property type="component" value="Unassembled WGS sequence"/>
</dbReference>
<feature type="domain" description="RING-type" evidence="20">
    <location>
        <begin position="25"/>
        <end position="63"/>
    </location>
</feature>
<dbReference type="GeneTree" id="ENSGT00390000011230"/>
<dbReference type="PROSITE" id="PS50800">
    <property type="entry name" value="SAP"/>
    <property type="match status" value="1"/>
</dbReference>
<evidence type="ECO:0000256" key="10">
    <source>
        <dbReference type="ARBA" id="ARBA00022786"/>
    </source>
</evidence>
<dbReference type="UniPathway" id="UPA00143"/>
<dbReference type="InterPro" id="IPR003034">
    <property type="entry name" value="SAP_dom"/>
</dbReference>
<evidence type="ECO:0000259" key="20">
    <source>
        <dbReference type="PROSITE" id="PS50089"/>
    </source>
</evidence>
<dbReference type="GO" id="GO:0008270">
    <property type="term" value="F:zinc ion binding"/>
    <property type="evidence" value="ECO:0007669"/>
    <property type="project" value="UniProtKB-KW"/>
</dbReference>
<evidence type="ECO:0000256" key="3">
    <source>
        <dbReference type="ARBA" id="ARBA00004906"/>
    </source>
</evidence>
<evidence type="ECO:0000313" key="23">
    <source>
        <dbReference type="Ensembl" id="ENSOTSP00005030692.2"/>
    </source>
</evidence>
<dbReference type="FunFam" id="3.30.40.10:FF:000172">
    <property type="entry name" value="E3 ubiquitin-protein ligase RAD18"/>
    <property type="match status" value="1"/>
</dbReference>
<dbReference type="PROSITE" id="PS00518">
    <property type="entry name" value="ZF_RING_1"/>
    <property type="match status" value="1"/>
</dbReference>
<dbReference type="GeneID" id="112217042"/>
<feature type="region of interest" description="Disordered" evidence="19">
    <location>
        <begin position="92"/>
        <end position="127"/>
    </location>
</feature>
<keyword evidence="10" id="KW-0833">Ubl conjugation pathway</keyword>
<dbReference type="GO" id="GO:0003697">
    <property type="term" value="F:single-stranded DNA binding"/>
    <property type="evidence" value="ECO:0007669"/>
    <property type="project" value="InterPro"/>
</dbReference>
<dbReference type="CDD" id="cd16529">
    <property type="entry name" value="RING-HC_RAD18"/>
    <property type="match status" value="1"/>
</dbReference>
<dbReference type="SMART" id="SM00184">
    <property type="entry name" value="RING"/>
    <property type="match status" value="1"/>
</dbReference>
<dbReference type="PROSITE" id="PS51908">
    <property type="entry name" value="ZF_UBZ4"/>
    <property type="match status" value="1"/>
</dbReference>
<dbReference type="FunFam" id="3.30.160.60:FF:000331">
    <property type="entry name" value="E3 ubiquitin-protein ligase RAD18"/>
    <property type="match status" value="1"/>
</dbReference>
<comment type="subcellular location">
    <subcellularLocation>
        <location evidence="2">Nucleus</location>
    </subcellularLocation>
</comment>
<dbReference type="Pfam" id="PF02037">
    <property type="entry name" value="SAP"/>
    <property type="match status" value="1"/>
</dbReference>
<dbReference type="RefSeq" id="XP_024233052.1">
    <property type="nucleotide sequence ID" value="XM_024377284.2"/>
</dbReference>
<dbReference type="PROSITE" id="PS50089">
    <property type="entry name" value="ZF_RING_2"/>
    <property type="match status" value="1"/>
</dbReference>
<dbReference type="EC" id="2.3.2.27" evidence="5"/>
<evidence type="ECO:0000256" key="4">
    <source>
        <dbReference type="ARBA" id="ARBA00009506"/>
    </source>
</evidence>
<dbReference type="Gene3D" id="3.30.160.60">
    <property type="entry name" value="Classic Zinc Finger"/>
    <property type="match status" value="1"/>
</dbReference>
<dbReference type="InterPro" id="IPR017907">
    <property type="entry name" value="Znf_RING_CS"/>
</dbReference>
<evidence type="ECO:0000256" key="11">
    <source>
        <dbReference type="ARBA" id="ARBA00022833"/>
    </source>
</evidence>
<evidence type="ECO:0000256" key="12">
    <source>
        <dbReference type="ARBA" id="ARBA00023125"/>
    </source>
</evidence>
<keyword evidence="12" id="KW-0238">DNA-binding</keyword>
<dbReference type="GO" id="GO:0006513">
    <property type="term" value="P:protein monoubiquitination"/>
    <property type="evidence" value="ECO:0007669"/>
    <property type="project" value="InterPro"/>
</dbReference>
<keyword evidence="7" id="KW-0479">Metal-binding</keyword>
<dbReference type="GO" id="GO:0061630">
    <property type="term" value="F:ubiquitin protein ligase activity"/>
    <property type="evidence" value="ECO:0007669"/>
    <property type="project" value="UniProtKB-EC"/>
</dbReference>
<dbReference type="PANTHER" id="PTHR14134:SF2">
    <property type="entry name" value="E3 UBIQUITIN-PROTEIN LIGASE RAD18"/>
    <property type="match status" value="1"/>
</dbReference>
<evidence type="ECO:0000256" key="9">
    <source>
        <dbReference type="ARBA" id="ARBA00022771"/>
    </source>
</evidence>
<evidence type="ECO:0000256" key="18">
    <source>
        <dbReference type="PROSITE-ProRule" id="PRU01256"/>
    </source>
</evidence>
<dbReference type="Gene3D" id="3.30.40.10">
    <property type="entry name" value="Zinc/RING finger domain, C3HC4 (zinc finger)"/>
    <property type="match status" value="1"/>
</dbReference>
<feature type="domain" description="SAP" evidence="21">
    <location>
        <begin position="261"/>
        <end position="295"/>
    </location>
</feature>
<dbReference type="InterPro" id="IPR039577">
    <property type="entry name" value="Rad18"/>
</dbReference>
<evidence type="ECO:0000256" key="5">
    <source>
        <dbReference type="ARBA" id="ARBA00012483"/>
    </source>
</evidence>
<evidence type="ECO:0000259" key="22">
    <source>
        <dbReference type="PROSITE" id="PS51908"/>
    </source>
</evidence>
<dbReference type="AlphaFoldDB" id="A0A8C8F737"/>
<evidence type="ECO:0000256" key="2">
    <source>
        <dbReference type="ARBA" id="ARBA00004123"/>
    </source>
</evidence>
<dbReference type="GO" id="GO:0005634">
    <property type="term" value="C:nucleus"/>
    <property type="evidence" value="ECO:0007669"/>
    <property type="project" value="UniProtKB-SubCell"/>
</dbReference>
<comment type="catalytic activity">
    <reaction evidence="1">
        <text>S-ubiquitinyl-[E2 ubiquitin-conjugating enzyme]-L-cysteine + [acceptor protein]-L-lysine = [E2 ubiquitin-conjugating enzyme]-L-cysteine + N(6)-ubiquitinyl-[acceptor protein]-L-lysine.</text>
        <dbReference type="EC" id="2.3.2.27"/>
    </reaction>
</comment>
<dbReference type="Ensembl" id="ENSOTST00005033221.2">
    <property type="protein sequence ID" value="ENSOTSP00005030692.2"/>
    <property type="gene ID" value="ENSOTSG00005014422.2"/>
</dbReference>
<evidence type="ECO:0000313" key="24">
    <source>
        <dbReference type="Proteomes" id="UP000694402"/>
    </source>
</evidence>
<feature type="compositionally biased region" description="Basic and acidic residues" evidence="19">
    <location>
        <begin position="381"/>
        <end position="395"/>
    </location>
</feature>
<dbReference type="Pfam" id="PF13923">
    <property type="entry name" value="zf-C3HC4_2"/>
    <property type="match status" value="1"/>
</dbReference>
<proteinExistence type="inferred from homology"/>
<keyword evidence="9 17" id="KW-0863">Zinc-finger</keyword>
<comment type="pathway">
    <text evidence="3">Protein modification; protein ubiquitination.</text>
</comment>
<dbReference type="InterPro" id="IPR006642">
    <property type="entry name" value="Rad18_UBZ4"/>
</dbReference>
<keyword evidence="24" id="KW-1185">Reference proteome</keyword>
<dbReference type="InterPro" id="IPR001841">
    <property type="entry name" value="Znf_RING"/>
</dbReference>
<dbReference type="SMART" id="SM00734">
    <property type="entry name" value="ZnF_Rad18"/>
    <property type="match status" value="1"/>
</dbReference>
<evidence type="ECO:0000256" key="8">
    <source>
        <dbReference type="ARBA" id="ARBA00022763"/>
    </source>
</evidence>
<dbReference type="InterPro" id="IPR013083">
    <property type="entry name" value="Znf_RING/FYVE/PHD"/>
</dbReference>
<evidence type="ECO:0000256" key="19">
    <source>
        <dbReference type="SAM" id="MobiDB-lite"/>
    </source>
</evidence>
<evidence type="ECO:0000259" key="21">
    <source>
        <dbReference type="PROSITE" id="PS50800"/>
    </source>
</evidence>
<keyword evidence="11" id="KW-0862">Zinc</keyword>
<evidence type="ECO:0000256" key="13">
    <source>
        <dbReference type="ARBA" id="ARBA00023204"/>
    </source>
</evidence>
<gene>
    <name evidence="23" type="primary">RAD18</name>
</gene>
<keyword evidence="14" id="KW-0539">Nucleus</keyword>
<organism evidence="23 24">
    <name type="scientific">Oncorhynchus tshawytscha</name>
    <name type="common">Chinook salmon</name>
    <name type="synonym">Salmo tshawytscha</name>
    <dbReference type="NCBI Taxonomy" id="74940"/>
    <lineage>
        <taxon>Eukaryota</taxon>
        <taxon>Metazoa</taxon>
        <taxon>Chordata</taxon>
        <taxon>Craniata</taxon>
        <taxon>Vertebrata</taxon>
        <taxon>Euteleostomi</taxon>
        <taxon>Actinopterygii</taxon>
        <taxon>Neopterygii</taxon>
        <taxon>Teleostei</taxon>
        <taxon>Protacanthopterygii</taxon>
        <taxon>Salmoniformes</taxon>
        <taxon>Salmonidae</taxon>
        <taxon>Salmoninae</taxon>
        <taxon>Oncorhynchus</taxon>
    </lineage>
</organism>
<keyword evidence="13 18" id="KW-0234">DNA repair</keyword>
<dbReference type="SMART" id="SM00513">
    <property type="entry name" value="SAP"/>
    <property type="match status" value="1"/>
</dbReference>
<evidence type="ECO:0000256" key="17">
    <source>
        <dbReference type="PROSITE-ProRule" id="PRU00175"/>
    </source>
</evidence>
<evidence type="ECO:0000256" key="16">
    <source>
        <dbReference type="ARBA" id="ARBA00082369"/>
    </source>
</evidence>
<keyword evidence="6" id="KW-0808">Transferase</keyword>
<feature type="region of interest" description="Disordered" evidence="19">
    <location>
        <begin position="374"/>
        <end position="410"/>
    </location>
</feature>
<dbReference type="SUPFAM" id="SSF57850">
    <property type="entry name" value="RING/U-box"/>
    <property type="match status" value="1"/>
</dbReference>
<dbReference type="GO" id="GO:0097505">
    <property type="term" value="C:Rad6-Rad18 complex"/>
    <property type="evidence" value="ECO:0007669"/>
    <property type="project" value="TreeGrafter"/>
</dbReference>
<protein>
    <recommendedName>
        <fullName evidence="5">RING-type E3 ubiquitin transferase</fullName>
        <ecNumber evidence="5">2.3.2.27</ecNumber>
    </recommendedName>
    <alternativeName>
        <fullName evidence="15 16">RING-type E3 ubiquitin transferase RAD18</fullName>
    </alternativeName>
</protein>
<keyword evidence="8 18" id="KW-0227">DNA damage</keyword>
<reference evidence="23" key="2">
    <citation type="submission" date="2025-09" db="UniProtKB">
        <authorList>
            <consortium name="Ensembl"/>
        </authorList>
    </citation>
    <scope>IDENTIFICATION</scope>
</reference>
<dbReference type="GO" id="GO:0006281">
    <property type="term" value="P:DNA repair"/>
    <property type="evidence" value="ECO:0007669"/>
    <property type="project" value="UniProtKB-KW"/>
</dbReference>
<evidence type="ECO:0000256" key="15">
    <source>
        <dbReference type="ARBA" id="ARBA00031783"/>
    </source>
</evidence>
<comment type="similarity">
    <text evidence="4">Belongs to the RAD18 family.</text>
</comment>